<dbReference type="KEGG" id="hyh:D3Y59_00825"/>
<feature type="signal peptide" evidence="1">
    <location>
        <begin position="1"/>
        <end position="17"/>
    </location>
</feature>
<gene>
    <name evidence="2" type="ORF">D3Y59_00825</name>
</gene>
<evidence type="ECO:0008006" key="4">
    <source>
        <dbReference type="Google" id="ProtNLM"/>
    </source>
</evidence>
<protein>
    <recommendedName>
        <fullName evidence="4">TonB C-terminal domain-containing protein</fullName>
    </recommendedName>
</protein>
<sequence>MAAALSLLLWAGAPAAAQRIVLPTGEYMDTTSLRNPGCGAPFYQYYQVKGKYPVASATLARQAQAFLQQRNGRYTGTGLITFRFGIDCEGKRLPWTKVLQTDAAYRPTHFAPALVEALYAYLQTLTDWRRASGPNREPANYLTLLSFRIQDGKVVAVTP</sequence>
<accession>A0A3B7R267</accession>
<organism evidence="2 3">
    <name type="scientific">Hymenobacter oligotrophus</name>
    <dbReference type="NCBI Taxonomy" id="2319843"/>
    <lineage>
        <taxon>Bacteria</taxon>
        <taxon>Pseudomonadati</taxon>
        <taxon>Bacteroidota</taxon>
        <taxon>Cytophagia</taxon>
        <taxon>Cytophagales</taxon>
        <taxon>Hymenobacteraceae</taxon>
        <taxon>Hymenobacter</taxon>
    </lineage>
</organism>
<evidence type="ECO:0000313" key="3">
    <source>
        <dbReference type="Proteomes" id="UP000262802"/>
    </source>
</evidence>
<dbReference type="AlphaFoldDB" id="A0A3B7R267"/>
<name>A0A3B7R267_9BACT</name>
<feature type="chain" id="PRO_5017589319" description="TonB C-terminal domain-containing protein" evidence="1">
    <location>
        <begin position="18"/>
        <end position="159"/>
    </location>
</feature>
<evidence type="ECO:0000313" key="2">
    <source>
        <dbReference type="EMBL" id="AYA35721.1"/>
    </source>
</evidence>
<keyword evidence="1" id="KW-0732">Signal</keyword>
<dbReference type="EMBL" id="CP032317">
    <property type="protein sequence ID" value="AYA35721.1"/>
    <property type="molecule type" value="Genomic_DNA"/>
</dbReference>
<reference evidence="2 3" key="1">
    <citation type="submission" date="2018-09" db="EMBL/GenBank/DDBJ databases">
        <title>Hymenobacter medium sp. nov., isolated from R2A medium.</title>
        <authorList>
            <person name="Yingchao G."/>
        </authorList>
    </citation>
    <scope>NUCLEOTIDE SEQUENCE [LARGE SCALE GENOMIC DNA]</scope>
    <source>
        <strain evidence="3">sh-6</strain>
    </source>
</reference>
<evidence type="ECO:0000256" key="1">
    <source>
        <dbReference type="SAM" id="SignalP"/>
    </source>
</evidence>
<keyword evidence="3" id="KW-1185">Reference proteome</keyword>
<dbReference type="OrthoDB" id="883593at2"/>
<proteinExistence type="predicted"/>
<dbReference type="Proteomes" id="UP000262802">
    <property type="component" value="Chromosome"/>
</dbReference>